<feature type="region of interest" description="Disordered" evidence="1">
    <location>
        <begin position="41"/>
        <end position="63"/>
    </location>
</feature>
<keyword evidence="3" id="KW-1185">Reference proteome</keyword>
<name>A0ABT6UY57_9GAMM</name>
<accession>A0ABT6UY57</accession>
<sequence>MDPALLEHLDALTAALHDQTAAMRELAESNRQVVDLVIAQQAETQEDEGPNPRTYLDGTPMES</sequence>
<dbReference type="EMBL" id="JASCQP010000018">
    <property type="protein sequence ID" value="MDI5890606.1"/>
    <property type="molecule type" value="Genomic_DNA"/>
</dbReference>
<evidence type="ECO:0000256" key="1">
    <source>
        <dbReference type="SAM" id="MobiDB-lite"/>
    </source>
</evidence>
<reference evidence="2 3" key="1">
    <citation type="submission" date="2023-04" db="EMBL/GenBank/DDBJ databases">
        <title>Halomonas strains isolated from rhizosphere soil.</title>
        <authorList>
            <person name="Xu L."/>
            <person name="Sun J.-Q."/>
        </authorList>
    </citation>
    <scope>NUCLEOTIDE SEQUENCE [LARGE SCALE GENOMIC DNA]</scope>
    <source>
        <strain evidence="2 3">LR5S20</strain>
    </source>
</reference>
<evidence type="ECO:0000313" key="3">
    <source>
        <dbReference type="Proteomes" id="UP001225957"/>
    </source>
</evidence>
<dbReference type="RefSeq" id="WP_282734581.1">
    <property type="nucleotide sequence ID" value="NZ_JASCQP010000018.1"/>
</dbReference>
<gene>
    <name evidence="2" type="ORF">QLQ83_05830</name>
</gene>
<evidence type="ECO:0008006" key="4">
    <source>
        <dbReference type="Google" id="ProtNLM"/>
    </source>
</evidence>
<protein>
    <recommendedName>
        <fullName evidence="4">SlyX family protein</fullName>
    </recommendedName>
</protein>
<organism evidence="2 3">
    <name type="scientific">Halomonas rhizosphaerae</name>
    <dbReference type="NCBI Taxonomy" id="3043296"/>
    <lineage>
        <taxon>Bacteria</taxon>
        <taxon>Pseudomonadati</taxon>
        <taxon>Pseudomonadota</taxon>
        <taxon>Gammaproteobacteria</taxon>
        <taxon>Oceanospirillales</taxon>
        <taxon>Halomonadaceae</taxon>
        <taxon>Halomonas</taxon>
    </lineage>
</organism>
<comment type="caution">
    <text evidence="2">The sequence shown here is derived from an EMBL/GenBank/DDBJ whole genome shotgun (WGS) entry which is preliminary data.</text>
</comment>
<evidence type="ECO:0000313" key="2">
    <source>
        <dbReference type="EMBL" id="MDI5890606.1"/>
    </source>
</evidence>
<dbReference type="Proteomes" id="UP001225957">
    <property type="component" value="Unassembled WGS sequence"/>
</dbReference>
<proteinExistence type="predicted"/>